<keyword evidence="3" id="KW-1185">Reference proteome</keyword>
<dbReference type="Proteomes" id="UP000237271">
    <property type="component" value="Unassembled WGS sequence"/>
</dbReference>
<gene>
    <name evidence="2" type="ORF">PHPALM_12033</name>
</gene>
<evidence type="ECO:0000313" key="3">
    <source>
        <dbReference type="Proteomes" id="UP000237271"/>
    </source>
</evidence>
<feature type="compositionally biased region" description="Polar residues" evidence="1">
    <location>
        <begin position="1"/>
        <end position="10"/>
    </location>
</feature>
<dbReference type="AlphaFoldDB" id="A0A2P4Y0S8"/>
<sequence>MGDYKNFSSGESDDCGVAGYDRDESLDRNCVDIDEEALSDDDSVLLDTTFIEALQIANDALDK</sequence>
<name>A0A2P4Y0S8_9STRA</name>
<accession>A0A2P4Y0S8</accession>
<reference evidence="2 3" key="1">
    <citation type="journal article" date="2017" name="Genome Biol. Evol.">
        <title>Phytophthora megakarya and P. palmivora, closely related causal agents of cacao black pod rot, underwent increases in genome sizes and gene numbers by different mechanisms.</title>
        <authorList>
            <person name="Ali S.S."/>
            <person name="Shao J."/>
            <person name="Lary D.J."/>
            <person name="Kronmiller B."/>
            <person name="Shen D."/>
            <person name="Strem M.D."/>
            <person name="Amoako-Attah I."/>
            <person name="Akrofi A.Y."/>
            <person name="Begoude B.A."/>
            <person name="Ten Hoopen G.M."/>
            <person name="Coulibaly K."/>
            <person name="Kebe B.I."/>
            <person name="Melnick R.L."/>
            <person name="Guiltinan M.J."/>
            <person name="Tyler B.M."/>
            <person name="Meinhardt L.W."/>
            <person name="Bailey B.A."/>
        </authorList>
    </citation>
    <scope>NUCLEOTIDE SEQUENCE [LARGE SCALE GENOMIC DNA]</scope>
    <source>
        <strain evidence="3">sbr112.9</strain>
    </source>
</reference>
<protein>
    <submittedName>
        <fullName evidence="2">Uncharacterized protein</fullName>
    </submittedName>
</protein>
<proteinExistence type="predicted"/>
<organism evidence="2 3">
    <name type="scientific">Phytophthora palmivora</name>
    <dbReference type="NCBI Taxonomy" id="4796"/>
    <lineage>
        <taxon>Eukaryota</taxon>
        <taxon>Sar</taxon>
        <taxon>Stramenopiles</taxon>
        <taxon>Oomycota</taxon>
        <taxon>Peronosporomycetes</taxon>
        <taxon>Peronosporales</taxon>
        <taxon>Peronosporaceae</taxon>
        <taxon>Phytophthora</taxon>
    </lineage>
</organism>
<evidence type="ECO:0000256" key="1">
    <source>
        <dbReference type="SAM" id="MobiDB-lite"/>
    </source>
</evidence>
<feature type="region of interest" description="Disordered" evidence="1">
    <location>
        <begin position="1"/>
        <end position="20"/>
    </location>
</feature>
<dbReference type="EMBL" id="NCKW01006505">
    <property type="protein sequence ID" value="POM71407.1"/>
    <property type="molecule type" value="Genomic_DNA"/>
</dbReference>
<comment type="caution">
    <text evidence="2">The sequence shown here is derived from an EMBL/GenBank/DDBJ whole genome shotgun (WGS) entry which is preliminary data.</text>
</comment>
<evidence type="ECO:0000313" key="2">
    <source>
        <dbReference type="EMBL" id="POM71407.1"/>
    </source>
</evidence>